<dbReference type="InterPro" id="IPR003613">
    <property type="entry name" value="Ubox_domain"/>
</dbReference>
<comment type="caution">
    <text evidence="7">The sequence shown here is derived from an EMBL/GenBank/DDBJ whole genome shotgun (WGS) entry which is preliminary data.</text>
</comment>
<keyword evidence="5" id="KW-0833">Ubl conjugation pathway</keyword>
<dbReference type="InterPro" id="IPR011989">
    <property type="entry name" value="ARM-like"/>
</dbReference>
<dbReference type="SUPFAM" id="SSF48371">
    <property type="entry name" value="ARM repeat"/>
    <property type="match status" value="1"/>
</dbReference>
<dbReference type="InterPro" id="IPR016024">
    <property type="entry name" value="ARM-type_fold"/>
</dbReference>
<dbReference type="CDD" id="cd16664">
    <property type="entry name" value="RING-Ubox_PUB"/>
    <property type="match status" value="1"/>
</dbReference>
<dbReference type="PROSITE" id="PS51698">
    <property type="entry name" value="U_BOX"/>
    <property type="match status" value="1"/>
</dbReference>
<protein>
    <recommendedName>
        <fullName evidence="3">RING-type E3 ubiquitin transferase</fullName>
        <ecNumber evidence="3">2.3.2.27</ecNumber>
    </recommendedName>
</protein>
<dbReference type="SMART" id="SM00504">
    <property type="entry name" value="Ubox"/>
    <property type="match status" value="1"/>
</dbReference>
<dbReference type="Gene3D" id="3.30.40.10">
    <property type="entry name" value="Zinc/RING finger domain, C3HC4 (zinc finger)"/>
    <property type="match status" value="1"/>
</dbReference>
<dbReference type="PANTHER" id="PTHR23315:SF240">
    <property type="entry name" value="U-BOX DOMAIN-CONTAINING PROTEIN 5"/>
    <property type="match status" value="1"/>
</dbReference>
<dbReference type="EMBL" id="SDRB02013357">
    <property type="protein sequence ID" value="THF95109.1"/>
    <property type="molecule type" value="Genomic_DNA"/>
</dbReference>
<dbReference type="PANTHER" id="PTHR23315">
    <property type="entry name" value="U BOX DOMAIN-CONTAINING"/>
    <property type="match status" value="1"/>
</dbReference>
<dbReference type="GO" id="GO:0061630">
    <property type="term" value="F:ubiquitin protein ligase activity"/>
    <property type="evidence" value="ECO:0007669"/>
    <property type="project" value="UniProtKB-EC"/>
</dbReference>
<dbReference type="InterPro" id="IPR058678">
    <property type="entry name" value="ARM_PUB"/>
</dbReference>
<evidence type="ECO:0000256" key="3">
    <source>
        <dbReference type="ARBA" id="ARBA00012483"/>
    </source>
</evidence>
<dbReference type="GO" id="GO:0016567">
    <property type="term" value="P:protein ubiquitination"/>
    <property type="evidence" value="ECO:0007669"/>
    <property type="project" value="UniProtKB-UniPathway"/>
</dbReference>
<dbReference type="Proteomes" id="UP000306102">
    <property type="component" value="Unassembled WGS sequence"/>
</dbReference>
<comment type="pathway">
    <text evidence="2">Protein modification; protein ubiquitination.</text>
</comment>
<dbReference type="SUPFAM" id="SSF57850">
    <property type="entry name" value="RING/U-box"/>
    <property type="match status" value="1"/>
</dbReference>
<dbReference type="InterPro" id="IPR045210">
    <property type="entry name" value="RING-Ubox_PUB"/>
</dbReference>
<dbReference type="Pfam" id="PF25598">
    <property type="entry name" value="ARM_PUB"/>
    <property type="match status" value="1"/>
</dbReference>
<gene>
    <name evidence="7" type="ORF">TEA_016975</name>
</gene>
<organism evidence="7 8">
    <name type="scientific">Camellia sinensis var. sinensis</name>
    <name type="common">China tea</name>
    <dbReference type="NCBI Taxonomy" id="542762"/>
    <lineage>
        <taxon>Eukaryota</taxon>
        <taxon>Viridiplantae</taxon>
        <taxon>Streptophyta</taxon>
        <taxon>Embryophyta</taxon>
        <taxon>Tracheophyta</taxon>
        <taxon>Spermatophyta</taxon>
        <taxon>Magnoliopsida</taxon>
        <taxon>eudicotyledons</taxon>
        <taxon>Gunneridae</taxon>
        <taxon>Pentapetalae</taxon>
        <taxon>asterids</taxon>
        <taxon>Ericales</taxon>
        <taxon>Theaceae</taxon>
        <taxon>Camellia</taxon>
    </lineage>
</organism>
<dbReference type="Pfam" id="PF04564">
    <property type="entry name" value="U-box"/>
    <property type="match status" value="1"/>
</dbReference>
<dbReference type="Gene3D" id="1.25.10.10">
    <property type="entry name" value="Leucine-rich Repeat Variant"/>
    <property type="match status" value="1"/>
</dbReference>
<dbReference type="EC" id="2.3.2.27" evidence="3"/>
<evidence type="ECO:0000256" key="5">
    <source>
        <dbReference type="ARBA" id="ARBA00022786"/>
    </source>
</evidence>
<evidence type="ECO:0000256" key="1">
    <source>
        <dbReference type="ARBA" id="ARBA00000900"/>
    </source>
</evidence>
<dbReference type="AlphaFoldDB" id="A0A4S4CZ03"/>
<evidence type="ECO:0000313" key="8">
    <source>
        <dbReference type="Proteomes" id="UP000306102"/>
    </source>
</evidence>
<comment type="catalytic activity">
    <reaction evidence="1">
        <text>S-ubiquitinyl-[E2 ubiquitin-conjugating enzyme]-L-cysteine + [acceptor protein]-L-lysine = [E2 ubiquitin-conjugating enzyme]-L-cysteine + N(6)-ubiquitinyl-[acceptor protein]-L-lysine.</text>
        <dbReference type="EC" id="2.3.2.27"/>
    </reaction>
</comment>
<dbReference type="UniPathway" id="UPA00143"/>
<evidence type="ECO:0000256" key="4">
    <source>
        <dbReference type="ARBA" id="ARBA00022679"/>
    </source>
</evidence>
<evidence type="ECO:0000256" key="2">
    <source>
        <dbReference type="ARBA" id="ARBA00004906"/>
    </source>
</evidence>
<sequence length="758" mass="84889">MGTDVAEVMETVLHPRAIKVHRLMCTKLIKLLDRILKIFPEIEACRPRCSSGIQALCLLNGGIDKAKSLIQHCSDSSKLYLAITGDAILSRCKKSRKLLEQSLSQIEKDVPVMLAVEISSIISDLKHATFSLDSSEEEAGKVVRAFLQQYASSRESMENSAIETVRFAALRLQITSQKALLIEKRSIKKLLDKIGDVDPAKKQILLFLMCLLKKYGQQIVREQTEHKESFSLASSSDVYVEVESHADCGIDEVTTDMLGGPIPPEEFKCPISLRLMYDPVVIASGQTFERMWIQRWFDEDHDTCPKTKRKLEHLSLTPNVTMMNLITKWCTENGVTIPDPSTQSAADSWETSSTSIASLSNSMNDLHLPMDFSNVSFESLDGNNSDSSRVKIIDSSNLVSMQTTDKSQRFQSRANMHAKNKRSLNELDKLPWELQCEVVEDIKSHLKHDDEVFHLMSFEHFVEPLIRFLKSACDQHNVKAQRTGTQLLLAFVSMCRSSIPHLHDEAYSLLASFLNSEVADEALAIMEVLSCHHSCRPKIAASGAPDSILKILETQIRHFLEPAIKILYNLSSSSDIRSLIVPSEFIPKLVPFFEDIALARYCISILKNLCHDEISRVSVAETDGCIASIAKLLEIGSHEVQEHAAAVLLSLCSERDQYCQLVMEEGVIPALVTMSINGNENGKIYAMELLRLLRDIDYDDYAQECPGPDLDVDLDLDLSRDSSNHFKEKKSSSKSSGFFGLKISIFSKPSSLGPRRKK</sequence>
<keyword evidence="8" id="KW-1185">Reference proteome</keyword>
<evidence type="ECO:0000259" key="6">
    <source>
        <dbReference type="PROSITE" id="PS51698"/>
    </source>
</evidence>
<keyword evidence="4" id="KW-0808">Transferase</keyword>
<reference evidence="7 8" key="1">
    <citation type="journal article" date="2018" name="Proc. Natl. Acad. Sci. U.S.A.">
        <title>Draft genome sequence of Camellia sinensis var. sinensis provides insights into the evolution of the tea genome and tea quality.</title>
        <authorList>
            <person name="Wei C."/>
            <person name="Yang H."/>
            <person name="Wang S."/>
            <person name="Zhao J."/>
            <person name="Liu C."/>
            <person name="Gao L."/>
            <person name="Xia E."/>
            <person name="Lu Y."/>
            <person name="Tai Y."/>
            <person name="She G."/>
            <person name="Sun J."/>
            <person name="Cao H."/>
            <person name="Tong W."/>
            <person name="Gao Q."/>
            <person name="Li Y."/>
            <person name="Deng W."/>
            <person name="Jiang X."/>
            <person name="Wang W."/>
            <person name="Chen Q."/>
            <person name="Zhang S."/>
            <person name="Li H."/>
            <person name="Wu J."/>
            <person name="Wang P."/>
            <person name="Li P."/>
            <person name="Shi C."/>
            <person name="Zheng F."/>
            <person name="Jian J."/>
            <person name="Huang B."/>
            <person name="Shan D."/>
            <person name="Shi M."/>
            <person name="Fang C."/>
            <person name="Yue Y."/>
            <person name="Li F."/>
            <person name="Li D."/>
            <person name="Wei S."/>
            <person name="Han B."/>
            <person name="Jiang C."/>
            <person name="Yin Y."/>
            <person name="Xia T."/>
            <person name="Zhang Z."/>
            <person name="Bennetzen J.L."/>
            <person name="Zhao S."/>
            <person name="Wan X."/>
        </authorList>
    </citation>
    <scope>NUCLEOTIDE SEQUENCE [LARGE SCALE GENOMIC DNA]</scope>
    <source>
        <strain evidence="8">cv. Shuchazao</strain>
        <tissue evidence="7">Leaf</tissue>
    </source>
</reference>
<evidence type="ECO:0000313" key="7">
    <source>
        <dbReference type="EMBL" id="THF95109.1"/>
    </source>
</evidence>
<name>A0A4S4CZ03_CAMSN</name>
<accession>A0A4S4CZ03</accession>
<feature type="domain" description="U-box" evidence="6">
    <location>
        <begin position="262"/>
        <end position="336"/>
    </location>
</feature>
<dbReference type="InterPro" id="IPR013083">
    <property type="entry name" value="Znf_RING/FYVE/PHD"/>
</dbReference>
<proteinExistence type="predicted"/>